<protein>
    <submittedName>
        <fullName evidence="1">Uncharacterized protein</fullName>
    </submittedName>
</protein>
<accession>A0A059CEH1</accession>
<name>A0A059CEH1_EUCGR</name>
<dbReference type="Gramene" id="KCW76857">
    <property type="protein sequence ID" value="KCW76857"/>
    <property type="gene ID" value="EUGRSUZ_D01211"/>
</dbReference>
<dbReference type="Gramene" id="KCW76858">
    <property type="protein sequence ID" value="KCW76858"/>
    <property type="gene ID" value="EUGRSUZ_D01211"/>
</dbReference>
<proteinExistence type="predicted"/>
<gene>
    <name evidence="1" type="ORF">EUGRSUZ_D01211</name>
</gene>
<sequence>MNSELYMIFDGGIVEQLPQIRFAKGIFEPFAPSRNTIGFLSVFRFFCDGGALLLASQRSICILVLLALIGGEKFFAVTSTCRSDR</sequence>
<reference evidence="1" key="1">
    <citation type="submission" date="2013-07" db="EMBL/GenBank/DDBJ databases">
        <title>The genome of Eucalyptus grandis.</title>
        <authorList>
            <person name="Schmutz J."/>
            <person name="Hayes R."/>
            <person name="Myburg A."/>
            <person name="Tuskan G."/>
            <person name="Grattapaglia D."/>
            <person name="Rokhsar D.S."/>
        </authorList>
    </citation>
    <scope>NUCLEOTIDE SEQUENCE</scope>
    <source>
        <tissue evidence="1">Leaf extractions</tissue>
    </source>
</reference>
<evidence type="ECO:0000313" key="1">
    <source>
        <dbReference type="EMBL" id="KCW76858.1"/>
    </source>
</evidence>
<organism evidence="1">
    <name type="scientific">Eucalyptus grandis</name>
    <name type="common">Flooded gum</name>
    <dbReference type="NCBI Taxonomy" id="71139"/>
    <lineage>
        <taxon>Eukaryota</taxon>
        <taxon>Viridiplantae</taxon>
        <taxon>Streptophyta</taxon>
        <taxon>Embryophyta</taxon>
        <taxon>Tracheophyta</taxon>
        <taxon>Spermatophyta</taxon>
        <taxon>Magnoliopsida</taxon>
        <taxon>eudicotyledons</taxon>
        <taxon>Gunneridae</taxon>
        <taxon>Pentapetalae</taxon>
        <taxon>rosids</taxon>
        <taxon>malvids</taxon>
        <taxon>Myrtales</taxon>
        <taxon>Myrtaceae</taxon>
        <taxon>Myrtoideae</taxon>
        <taxon>Eucalypteae</taxon>
        <taxon>Eucalyptus</taxon>
    </lineage>
</organism>
<dbReference type="EMBL" id="KK198756">
    <property type="protein sequence ID" value="KCW76858.1"/>
    <property type="molecule type" value="Genomic_DNA"/>
</dbReference>
<dbReference type="EMBL" id="KK198756">
    <property type="protein sequence ID" value="KCW76857.1"/>
    <property type="molecule type" value="Genomic_DNA"/>
</dbReference>
<dbReference type="AlphaFoldDB" id="A0A059CEH1"/>